<proteinExistence type="predicted"/>
<feature type="non-terminal residue" evidence="1">
    <location>
        <position position="233"/>
    </location>
</feature>
<sequence length="233" mass="26624">PELESECLDNKEGSKTSSKTVVNKQGSVKKHRNDKISNIIDSYCSSTYNSPSFVLVQLNNFYKEIRELEFEHINKTDKIVRESPNYEYSQEKNDSNLDPNINQEIDQNKNFREVLVKSPELCKAHISKTSNFINKLKEFEFLKPKESNKNFGNPFNKNLGSSSDKYKSLSILEDLETESNQSKGLSLESSKNSKNITLVQVLKLKIKQNNSKPYNKCNTAIKSLDIGVKKEEG</sequence>
<dbReference type="EMBL" id="CAJVQC010007760">
    <property type="protein sequence ID" value="CAG8583654.1"/>
    <property type="molecule type" value="Genomic_DNA"/>
</dbReference>
<evidence type="ECO:0000313" key="2">
    <source>
        <dbReference type="Proteomes" id="UP000789920"/>
    </source>
</evidence>
<keyword evidence="2" id="KW-1185">Reference proteome</keyword>
<accession>A0ACA9MHH7</accession>
<name>A0ACA9MHH7_9GLOM</name>
<feature type="non-terminal residue" evidence="1">
    <location>
        <position position="1"/>
    </location>
</feature>
<comment type="caution">
    <text evidence="1">The sequence shown here is derived from an EMBL/GenBank/DDBJ whole genome shotgun (WGS) entry which is preliminary data.</text>
</comment>
<evidence type="ECO:0000313" key="1">
    <source>
        <dbReference type="EMBL" id="CAG8583654.1"/>
    </source>
</evidence>
<dbReference type="Proteomes" id="UP000789920">
    <property type="component" value="Unassembled WGS sequence"/>
</dbReference>
<reference evidence="1" key="1">
    <citation type="submission" date="2021-06" db="EMBL/GenBank/DDBJ databases">
        <authorList>
            <person name="Kallberg Y."/>
            <person name="Tangrot J."/>
            <person name="Rosling A."/>
        </authorList>
    </citation>
    <scope>NUCLEOTIDE SEQUENCE</scope>
    <source>
        <strain evidence="1">MA461A</strain>
    </source>
</reference>
<gene>
    <name evidence="1" type="ORF">RPERSI_LOCUS5253</name>
</gene>
<organism evidence="1 2">
    <name type="scientific">Racocetra persica</name>
    <dbReference type="NCBI Taxonomy" id="160502"/>
    <lineage>
        <taxon>Eukaryota</taxon>
        <taxon>Fungi</taxon>
        <taxon>Fungi incertae sedis</taxon>
        <taxon>Mucoromycota</taxon>
        <taxon>Glomeromycotina</taxon>
        <taxon>Glomeromycetes</taxon>
        <taxon>Diversisporales</taxon>
        <taxon>Gigasporaceae</taxon>
        <taxon>Racocetra</taxon>
    </lineage>
</organism>
<protein>
    <submittedName>
        <fullName evidence="1">17211_t:CDS:1</fullName>
    </submittedName>
</protein>